<proteinExistence type="predicted"/>
<dbReference type="EMBL" id="LAZR01046868">
    <property type="protein sequence ID" value="KKK95539.1"/>
    <property type="molecule type" value="Genomic_DNA"/>
</dbReference>
<organism evidence="1">
    <name type="scientific">marine sediment metagenome</name>
    <dbReference type="NCBI Taxonomy" id="412755"/>
    <lineage>
        <taxon>unclassified sequences</taxon>
        <taxon>metagenomes</taxon>
        <taxon>ecological metagenomes</taxon>
    </lineage>
</organism>
<dbReference type="AlphaFoldDB" id="A0A0F9BYW3"/>
<accession>A0A0F9BYW3</accession>
<gene>
    <name evidence="1" type="ORF">LCGC14_2671770</name>
</gene>
<comment type="caution">
    <text evidence="1">The sequence shown here is derived from an EMBL/GenBank/DDBJ whole genome shotgun (WGS) entry which is preliminary data.</text>
</comment>
<feature type="non-terminal residue" evidence="1">
    <location>
        <position position="30"/>
    </location>
</feature>
<evidence type="ECO:0000313" key="1">
    <source>
        <dbReference type="EMBL" id="KKK95539.1"/>
    </source>
</evidence>
<protein>
    <submittedName>
        <fullName evidence="1">Uncharacterized protein</fullName>
    </submittedName>
</protein>
<reference evidence="1" key="1">
    <citation type="journal article" date="2015" name="Nature">
        <title>Complex archaea that bridge the gap between prokaryotes and eukaryotes.</title>
        <authorList>
            <person name="Spang A."/>
            <person name="Saw J.H."/>
            <person name="Jorgensen S.L."/>
            <person name="Zaremba-Niedzwiedzka K."/>
            <person name="Martijn J."/>
            <person name="Lind A.E."/>
            <person name="van Eijk R."/>
            <person name="Schleper C."/>
            <person name="Guy L."/>
            <person name="Ettema T.J."/>
        </authorList>
    </citation>
    <scope>NUCLEOTIDE SEQUENCE</scope>
</reference>
<name>A0A0F9BYW3_9ZZZZ</name>
<sequence>MPRLLSDWLEAYLKFAENTEPPTSYHMWVG</sequence>